<sequence length="517" mass="58668">MEMEIQPAAPALQIHHLPPTSCDRHPGEQVIGFCASCLRERLAGLEATEAPRKSTSTAIKSIFFRSSGTSSNSFHRPELRRCKSFSSSRAAATAVEPQRKSCDVRVRNTLSSLFHQDDRDRGCPNLGFPPSITVPEEERREDIDEIVAATDEEMVEEEKEEPLAEMKPMKDHIDLDSQAKKLPPRDLKEIAGSFWLAASVFSKKLGIWRRKQKLKKKPENGVDTFGRRSCDIDPRFSLDAGRFSFDDPRFSWDEPRASWDGYLIGGGRAMIPRLPPMLSVVEDVPTAVVQRFDGEIPVEEDLVAPGGTLQTRDYYEGRRRSLDHSSSTRRQSFETNEVLSSYHGSKHERDSRELCSESFDSGLRDQQSKVPPLKKSRRWSKAWNIWGLIHRRNGGRNRANGVERSFSETWPELQANAYSRKLFRSNSNVSLRSSASGNGGFGSSFRNGLESNGHRMKKKKEVVLERNRSARFSPSHFDNGLLRFYLPPMKDGRRGRAWGRNKYNTPHSFTGSMLSLY</sequence>
<reference evidence="1 2" key="2">
    <citation type="journal article" date="2017" name="Nature">
        <title>The Apostasia genome and the evolution of orchids.</title>
        <authorList>
            <person name="Zhang G.Q."/>
            <person name="Liu K.W."/>
            <person name="Li Z."/>
            <person name="Lohaus R."/>
            <person name="Hsiao Y.Y."/>
            <person name="Niu S.C."/>
            <person name="Wang J.Y."/>
            <person name="Lin Y.C."/>
            <person name="Xu Q."/>
            <person name="Chen L.J."/>
            <person name="Yoshida K."/>
            <person name="Fujiwara S."/>
            <person name="Wang Z.W."/>
            <person name="Zhang Y.Q."/>
            <person name="Mitsuda N."/>
            <person name="Wang M."/>
            <person name="Liu G.H."/>
            <person name="Pecoraro L."/>
            <person name="Huang H.X."/>
            <person name="Xiao X.J."/>
            <person name="Lin M."/>
            <person name="Wu X.Y."/>
            <person name="Wu W.L."/>
            <person name="Chen Y.Y."/>
            <person name="Chang S.B."/>
            <person name="Sakamoto S."/>
            <person name="Ohme-Takagi M."/>
            <person name="Yagi M."/>
            <person name="Zeng S.J."/>
            <person name="Shen C.Y."/>
            <person name="Yeh C.M."/>
            <person name="Luo Y.B."/>
            <person name="Tsai W.C."/>
            <person name="Van de Peer Y."/>
            <person name="Liu Z.J."/>
        </authorList>
    </citation>
    <scope>NUCLEOTIDE SEQUENCE [LARGE SCALE GENOMIC DNA]</scope>
    <source>
        <tissue evidence="1">The whole plant</tissue>
    </source>
</reference>
<dbReference type="InterPro" id="IPR008004">
    <property type="entry name" value="OCTOPUS-like"/>
</dbReference>
<organism evidence="1 2">
    <name type="scientific">Dendrobium catenatum</name>
    <dbReference type="NCBI Taxonomy" id="906689"/>
    <lineage>
        <taxon>Eukaryota</taxon>
        <taxon>Viridiplantae</taxon>
        <taxon>Streptophyta</taxon>
        <taxon>Embryophyta</taxon>
        <taxon>Tracheophyta</taxon>
        <taxon>Spermatophyta</taxon>
        <taxon>Magnoliopsida</taxon>
        <taxon>Liliopsida</taxon>
        <taxon>Asparagales</taxon>
        <taxon>Orchidaceae</taxon>
        <taxon>Epidendroideae</taxon>
        <taxon>Malaxideae</taxon>
        <taxon>Dendrobiinae</taxon>
        <taxon>Dendrobium</taxon>
    </lineage>
</organism>
<dbReference type="PANTHER" id="PTHR31659:SF9">
    <property type="entry name" value="PROTEIN: UPF0503-LIKE PROTEIN, PUTATIVE (DUF740)-RELATED"/>
    <property type="match status" value="1"/>
</dbReference>
<gene>
    <name evidence="1" type="ORF">MA16_Dca010621</name>
</gene>
<dbReference type="Proteomes" id="UP000233837">
    <property type="component" value="Unassembled WGS sequence"/>
</dbReference>
<dbReference type="EMBL" id="KZ503042">
    <property type="protein sequence ID" value="PKU68877.1"/>
    <property type="molecule type" value="Genomic_DNA"/>
</dbReference>
<reference evidence="1 2" key="1">
    <citation type="journal article" date="2016" name="Sci. Rep.">
        <title>The Dendrobium catenatum Lindl. genome sequence provides insights into polysaccharide synthase, floral development and adaptive evolution.</title>
        <authorList>
            <person name="Zhang G.Q."/>
            <person name="Xu Q."/>
            <person name="Bian C."/>
            <person name="Tsai W.C."/>
            <person name="Yeh C.M."/>
            <person name="Liu K.W."/>
            <person name="Yoshida K."/>
            <person name="Zhang L.S."/>
            <person name="Chang S.B."/>
            <person name="Chen F."/>
            <person name="Shi Y."/>
            <person name="Su Y.Y."/>
            <person name="Zhang Y.Q."/>
            <person name="Chen L.J."/>
            <person name="Yin Y."/>
            <person name="Lin M."/>
            <person name="Huang H."/>
            <person name="Deng H."/>
            <person name="Wang Z.W."/>
            <person name="Zhu S.L."/>
            <person name="Zhao X."/>
            <person name="Deng C."/>
            <person name="Niu S.C."/>
            <person name="Huang J."/>
            <person name="Wang M."/>
            <person name="Liu G.H."/>
            <person name="Yang H.J."/>
            <person name="Xiao X.J."/>
            <person name="Hsiao Y.Y."/>
            <person name="Wu W.L."/>
            <person name="Chen Y.Y."/>
            <person name="Mitsuda N."/>
            <person name="Ohme-Takagi M."/>
            <person name="Luo Y.B."/>
            <person name="Van de Peer Y."/>
            <person name="Liu Z.J."/>
        </authorList>
    </citation>
    <scope>NUCLEOTIDE SEQUENCE [LARGE SCALE GENOMIC DNA]</scope>
    <source>
        <tissue evidence="1">The whole plant</tissue>
    </source>
</reference>
<accession>A0A2I0VZP0</accession>
<proteinExistence type="predicted"/>
<dbReference type="OrthoDB" id="758624at2759"/>
<evidence type="ECO:0000313" key="2">
    <source>
        <dbReference type="Proteomes" id="UP000233837"/>
    </source>
</evidence>
<dbReference type="Pfam" id="PF05340">
    <property type="entry name" value="DUF740"/>
    <property type="match status" value="3"/>
</dbReference>
<keyword evidence="2" id="KW-1185">Reference proteome</keyword>
<dbReference type="PANTHER" id="PTHR31659">
    <property type="entry name" value="PROTEIN: UPF0503-LIKE PROTEIN, PUTATIVE (DUF740)-RELATED"/>
    <property type="match status" value="1"/>
</dbReference>
<name>A0A2I0VZP0_9ASPA</name>
<dbReference type="AlphaFoldDB" id="A0A2I0VZP0"/>
<evidence type="ECO:0000313" key="1">
    <source>
        <dbReference type="EMBL" id="PKU68877.1"/>
    </source>
</evidence>
<protein>
    <submittedName>
        <fullName evidence="1">UPF0503 protein</fullName>
    </submittedName>
</protein>